<dbReference type="HOGENOM" id="CLU_023181_0_0_1"/>
<dbReference type="SUPFAM" id="SSF54001">
    <property type="entry name" value="Cysteine proteinases"/>
    <property type="match status" value="1"/>
</dbReference>
<dbReference type="GO" id="GO:0005634">
    <property type="term" value="C:nucleus"/>
    <property type="evidence" value="ECO:0007669"/>
    <property type="project" value="TreeGrafter"/>
</dbReference>
<dbReference type="Gene3D" id="3.90.70.10">
    <property type="entry name" value="Cysteine proteinases"/>
    <property type="match status" value="1"/>
</dbReference>
<dbReference type="GO" id="GO:0004843">
    <property type="term" value="F:cysteine-type deubiquitinase activity"/>
    <property type="evidence" value="ECO:0007669"/>
    <property type="project" value="InterPro"/>
</dbReference>
<proteinExistence type="predicted"/>
<dbReference type="RefSeq" id="XP_003687954.1">
    <property type="nucleotide sequence ID" value="XM_003687906.1"/>
</dbReference>
<dbReference type="InterPro" id="IPR018200">
    <property type="entry name" value="USP_CS"/>
</dbReference>
<dbReference type="EMBL" id="HE612867">
    <property type="protein sequence ID" value="CCE65520.1"/>
    <property type="molecule type" value="Genomic_DNA"/>
</dbReference>
<dbReference type="Pfam" id="PF00443">
    <property type="entry name" value="UCH"/>
    <property type="match status" value="1"/>
</dbReference>
<dbReference type="AlphaFoldDB" id="G8C042"/>
<dbReference type="OrthoDB" id="2248014at2759"/>
<dbReference type="eggNOG" id="ENOG502QSIQ">
    <property type="taxonomic scope" value="Eukaryota"/>
</dbReference>
<dbReference type="InterPro" id="IPR050164">
    <property type="entry name" value="Peptidase_C19"/>
</dbReference>
<dbReference type="STRING" id="1071381.G8C042"/>
<dbReference type="CDD" id="cd02662">
    <property type="entry name" value="Peptidase_C19F"/>
    <property type="match status" value="1"/>
</dbReference>
<dbReference type="GO" id="GO:0005829">
    <property type="term" value="C:cytosol"/>
    <property type="evidence" value="ECO:0007669"/>
    <property type="project" value="TreeGrafter"/>
</dbReference>
<evidence type="ECO:0000259" key="1">
    <source>
        <dbReference type="PROSITE" id="PS50235"/>
    </source>
</evidence>
<sequence length="524" mass="60441">MWEFSRINSFIFSYYKNNQTKLILHTCTALVLSYILVPTFKSCLEYILINKKLDNNQESKREDKYTTGLINSSTYCFINSSLQALSSLPKFTIYLNETLKITYGFIQNNHLSSNIERSKISPLDDYGSLRQIIPLHIAVSEFLFDLQKIVTKPTSTSVRQLIKVLEVSVHLKFNNGQQDAHEITQILLETLKNENKVLDQTFKKSGESQMVVPEFPFLGCQTDSLICLTCNRTSNVREHEFIILTLHLPRIQSDTLLNTINKNQVEEITDYACLVCQINSILANEEYLKRNNNGKTINAEESRYIDTLRQLVPKICINEELPDDVIYYIKSYNKNGLNVCQKIRSKIIKKTVITKAPLALILHLSRSSYNGMISVRNSCNIAYDSKLELQSQSITDNICSDIVNNKYSLQAMVKHTGTHMEGHYQCYRKKPNLVKRISYEQNGNDIIKKYDIINRTPVIQLKLDVDNNMQQRTIGVLESKTKKLNSIKSKPYWKISDTDISEVTENQVINESKYVYMLYYDLAS</sequence>
<dbReference type="Proteomes" id="UP000005666">
    <property type="component" value="Chromosome 12"/>
</dbReference>
<gene>
    <name evidence="2" type="primary">TPHA0L01670</name>
    <name evidence="2" type="ordered locus">TPHA_0L01670</name>
</gene>
<dbReference type="PANTHER" id="PTHR24006:SF827">
    <property type="entry name" value="UBIQUITIN CARBOXYL-TERMINAL HYDROLASE 34"/>
    <property type="match status" value="1"/>
</dbReference>
<keyword evidence="3" id="KW-1185">Reference proteome</keyword>
<dbReference type="InterPro" id="IPR001394">
    <property type="entry name" value="Peptidase_C19_UCH"/>
</dbReference>
<accession>G8C042</accession>
<dbReference type="PROSITE" id="PS00973">
    <property type="entry name" value="USP_2"/>
    <property type="match status" value="1"/>
</dbReference>
<feature type="domain" description="USP" evidence="1">
    <location>
        <begin position="67"/>
        <end position="521"/>
    </location>
</feature>
<dbReference type="PROSITE" id="PS50235">
    <property type="entry name" value="USP_3"/>
    <property type="match status" value="1"/>
</dbReference>
<organism evidence="2 3">
    <name type="scientific">Tetrapisispora phaffii (strain ATCC 24235 / CBS 4417 / NBRC 1672 / NRRL Y-8282 / UCD 70-5)</name>
    <name type="common">Yeast</name>
    <name type="synonym">Fabospora phaffii</name>
    <dbReference type="NCBI Taxonomy" id="1071381"/>
    <lineage>
        <taxon>Eukaryota</taxon>
        <taxon>Fungi</taxon>
        <taxon>Dikarya</taxon>
        <taxon>Ascomycota</taxon>
        <taxon>Saccharomycotina</taxon>
        <taxon>Saccharomycetes</taxon>
        <taxon>Saccharomycetales</taxon>
        <taxon>Saccharomycetaceae</taxon>
        <taxon>Tetrapisispora</taxon>
    </lineage>
</organism>
<dbReference type="OMA" id="ICQIRAI"/>
<reference evidence="2 3" key="1">
    <citation type="journal article" date="2011" name="Proc. Natl. Acad. Sci. U.S.A.">
        <title>Evolutionary erosion of yeast sex chromosomes by mating-type switching accidents.</title>
        <authorList>
            <person name="Gordon J.L."/>
            <person name="Armisen D."/>
            <person name="Proux-Wera E."/>
            <person name="Oheigeartaigh S.S."/>
            <person name="Byrne K.P."/>
            <person name="Wolfe K.H."/>
        </authorList>
    </citation>
    <scope>NUCLEOTIDE SEQUENCE [LARGE SCALE GENOMIC DNA]</scope>
    <source>
        <strain evidence="3">ATCC 24235 / CBS 4417 / NBRC 1672 / NRRL Y-8282 / UCD 70-5</strain>
    </source>
</reference>
<name>G8C042_TETPH</name>
<dbReference type="InterPro" id="IPR028889">
    <property type="entry name" value="USP"/>
</dbReference>
<dbReference type="InterPro" id="IPR038765">
    <property type="entry name" value="Papain-like_cys_pep_sf"/>
</dbReference>
<dbReference type="KEGG" id="tpf:TPHA_0L01670"/>
<dbReference type="GO" id="GO:0016579">
    <property type="term" value="P:protein deubiquitination"/>
    <property type="evidence" value="ECO:0007669"/>
    <property type="project" value="InterPro"/>
</dbReference>
<evidence type="ECO:0000313" key="2">
    <source>
        <dbReference type="EMBL" id="CCE65520.1"/>
    </source>
</evidence>
<protein>
    <recommendedName>
        <fullName evidence="1">USP domain-containing protein</fullName>
    </recommendedName>
</protein>
<dbReference type="PANTHER" id="PTHR24006">
    <property type="entry name" value="UBIQUITIN CARBOXYL-TERMINAL HYDROLASE"/>
    <property type="match status" value="1"/>
</dbReference>
<dbReference type="GeneID" id="11531602"/>
<evidence type="ECO:0000313" key="3">
    <source>
        <dbReference type="Proteomes" id="UP000005666"/>
    </source>
</evidence>